<gene>
    <name evidence="1" type="ORF">LEP1GSC056_0170</name>
</gene>
<evidence type="ECO:0000313" key="1">
    <source>
        <dbReference type="EMBL" id="EMN16641.1"/>
    </source>
</evidence>
<dbReference type="AlphaFoldDB" id="A0ABC9SFZ7"/>
<proteinExistence type="predicted"/>
<reference evidence="1 2" key="1">
    <citation type="submission" date="2013-01" db="EMBL/GenBank/DDBJ databases">
        <authorList>
            <person name="Harkins D.M."/>
            <person name="Durkin A.S."/>
            <person name="Brinkac L.M."/>
            <person name="Haft D.H."/>
            <person name="Selengut J.D."/>
            <person name="Sanka R."/>
            <person name="DePew J."/>
            <person name="Purushe J."/>
            <person name="Hartskeerl R.A."/>
            <person name="Ahmed A."/>
            <person name="van der Linden H."/>
            <person name="Goris M.G.A."/>
            <person name="Vinetz J.M."/>
            <person name="Sutton G.G."/>
            <person name="Nierman W.C."/>
            <person name="Fouts D.E."/>
        </authorList>
    </citation>
    <scope>NUCLEOTIDE SEQUENCE [LARGE SCALE GENOMIC DNA]</scope>
    <source>
        <strain evidence="1 2">Brem 328</strain>
    </source>
</reference>
<dbReference type="EMBL" id="AHMS02000032">
    <property type="protein sequence ID" value="EMN16641.1"/>
    <property type="molecule type" value="Genomic_DNA"/>
</dbReference>
<evidence type="ECO:0000313" key="2">
    <source>
        <dbReference type="Proteomes" id="UP000012166"/>
    </source>
</evidence>
<name>A0ABC9SFZ7_LEPBO</name>
<comment type="caution">
    <text evidence="1">The sequence shown here is derived from an EMBL/GenBank/DDBJ whole genome shotgun (WGS) entry which is preliminary data.</text>
</comment>
<protein>
    <submittedName>
        <fullName evidence="1">Uncharacterized protein</fullName>
    </submittedName>
</protein>
<sequence length="90" mass="10322">MIAFFCKTYSFLSLKCGNSSFLEKTRSVREFAQFLYIGRSRNLYLNDSYKIPSSAHRSETLSFPSAHRSEILVSSLIFLIKQKTKVAFAP</sequence>
<organism evidence="1 2">
    <name type="scientific">Leptospira borgpetersenii str. Brem 328</name>
    <dbReference type="NCBI Taxonomy" id="1049780"/>
    <lineage>
        <taxon>Bacteria</taxon>
        <taxon>Pseudomonadati</taxon>
        <taxon>Spirochaetota</taxon>
        <taxon>Spirochaetia</taxon>
        <taxon>Leptospirales</taxon>
        <taxon>Leptospiraceae</taxon>
        <taxon>Leptospira</taxon>
    </lineage>
</organism>
<dbReference type="Proteomes" id="UP000012166">
    <property type="component" value="Unassembled WGS sequence"/>
</dbReference>
<accession>A0ABC9SFZ7</accession>